<dbReference type="InterPro" id="IPR027417">
    <property type="entry name" value="P-loop_NTPase"/>
</dbReference>
<gene>
    <name evidence="6" type="ORF">D4765_09285</name>
</gene>
<name>A0A4T2BZR7_9MICO</name>
<keyword evidence="7" id="KW-1185">Reference proteome</keyword>
<feature type="domain" description="ABC transporter" evidence="5">
    <location>
        <begin position="8"/>
        <end position="261"/>
    </location>
</feature>
<comment type="caution">
    <text evidence="6">The sequence shown here is derived from an EMBL/GenBank/DDBJ whole genome shotgun (WGS) entry which is preliminary data.</text>
</comment>
<dbReference type="CDD" id="cd03257">
    <property type="entry name" value="ABC_NikE_OppD_transporters"/>
    <property type="match status" value="2"/>
</dbReference>
<dbReference type="InterPro" id="IPR003593">
    <property type="entry name" value="AAA+_ATPase"/>
</dbReference>
<keyword evidence="2" id="KW-0813">Transport</keyword>
<dbReference type="GO" id="GO:0005524">
    <property type="term" value="F:ATP binding"/>
    <property type="evidence" value="ECO:0007669"/>
    <property type="project" value="UniProtKB-KW"/>
</dbReference>
<dbReference type="Proteomes" id="UP000306192">
    <property type="component" value="Unassembled WGS sequence"/>
</dbReference>
<dbReference type="NCBIfam" id="NF007739">
    <property type="entry name" value="PRK10419.1"/>
    <property type="match status" value="3"/>
</dbReference>
<sequence>MNTTEQVVGVDDLTVSYRTGSGANARQVDVLKNVSVSLERGRVLGLVGESGSGKSTLAGALLGSLRSTSFISGGTVSVAGNDVFALGSAELRRFRINEVAMVPQNAGNALTPTMKIREQIAESLHGLRGDKRAQRERAEELLRLVRLPNPRAALDRYPHQFSGGQQQRIGIAIALASDPTVLVLDEPTTGLDVVTQAAILDLLLDLQRSRSMSMVIVSHDLGVIDKMCSDVAVLRMGEIVEFGGVRQVLGSPGHPYTRGLIASVPRIDRPGIPPSLDHQALDADAEWVQSDEVTLRVAPVDAPVVLSVRDLSVDYRRRPVAGTGPTVQGVSFDVAAGEIVALVGESGSGKSTIATTIAGLQRPAAGSITLAGAGAAAGAGRRAAGAGGGAGSAARGGGAPLAATVARRSKAERQAVQLIFQNADTSLNPRKSVEAAIQRPIDLFKVRGASVAGALSDVELPGSYSERLPGQLSGGERQRVGIARAISAQPQLVLADEIVSALDVSVQSSILRLVDTLATSKQIGFLFITHDLAVVRAIADRVIVLYLGRIVEEGTVEQIFANVSHPYTRLLLDAVIELGDEHSDTLEKVADEVPLAPPEHGCPFASRCPIVRDVCLTVTPPDLAVSETHHITCHATLPELIHEPAFVAA</sequence>
<organism evidence="6 7">
    <name type="scientific">Subtercola vilae</name>
    <dbReference type="NCBI Taxonomy" id="2056433"/>
    <lineage>
        <taxon>Bacteria</taxon>
        <taxon>Bacillati</taxon>
        <taxon>Actinomycetota</taxon>
        <taxon>Actinomycetes</taxon>
        <taxon>Micrococcales</taxon>
        <taxon>Microbacteriaceae</taxon>
        <taxon>Subtercola</taxon>
    </lineage>
</organism>
<evidence type="ECO:0000256" key="4">
    <source>
        <dbReference type="ARBA" id="ARBA00022840"/>
    </source>
</evidence>
<dbReference type="OrthoDB" id="4008250at2"/>
<proteinExistence type="inferred from homology"/>
<dbReference type="SMART" id="SM00382">
    <property type="entry name" value="AAA"/>
    <property type="match status" value="2"/>
</dbReference>
<evidence type="ECO:0000256" key="1">
    <source>
        <dbReference type="ARBA" id="ARBA00005417"/>
    </source>
</evidence>
<dbReference type="PROSITE" id="PS50893">
    <property type="entry name" value="ABC_TRANSPORTER_2"/>
    <property type="match status" value="2"/>
</dbReference>
<dbReference type="NCBIfam" id="NF008453">
    <property type="entry name" value="PRK11308.1"/>
    <property type="match status" value="3"/>
</dbReference>
<evidence type="ECO:0000256" key="3">
    <source>
        <dbReference type="ARBA" id="ARBA00022741"/>
    </source>
</evidence>
<evidence type="ECO:0000259" key="5">
    <source>
        <dbReference type="PROSITE" id="PS50893"/>
    </source>
</evidence>
<dbReference type="PANTHER" id="PTHR43776">
    <property type="entry name" value="TRANSPORT ATP-BINDING PROTEIN"/>
    <property type="match status" value="1"/>
</dbReference>
<dbReference type="GO" id="GO:0016887">
    <property type="term" value="F:ATP hydrolysis activity"/>
    <property type="evidence" value="ECO:0007669"/>
    <property type="project" value="InterPro"/>
</dbReference>
<dbReference type="Pfam" id="PF08352">
    <property type="entry name" value="oligo_HPY"/>
    <property type="match status" value="2"/>
</dbReference>
<dbReference type="InterPro" id="IPR003439">
    <property type="entry name" value="ABC_transporter-like_ATP-bd"/>
</dbReference>
<keyword evidence="3" id="KW-0547">Nucleotide-binding</keyword>
<dbReference type="InterPro" id="IPR050319">
    <property type="entry name" value="ABC_transp_ATP-bind"/>
</dbReference>
<dbReference type="EMBL" id="QYRT01000014">
    <property type="protein sequence ID" value="TIH36919.1"/>
    <property type="molecule type" value="Genomic_DNA"/>
</dbReference>
<dbReference type="GO" id="GO:0055085">
    <property type="term" value="P:transmembrane transport"/>
    <property type="evidence" value="ECO:0007669"/>
    <property type="project" value="UniProtKB-ARBA"/>
</dbReference>
<comment type="similarity">
    <text evidence="1">Belongs to the ABC transporter superfamily.</text>
</comment>
<reference evidence="6 7" key="1">
    <citation type="journal article" date="2019" name="Microorganisms">
        <title>Systematic Affiliation and Genome Analysis of Subtercola vilae DB165(T) with Particular Emphasis on Cold Adaptation of an Isolate from a High-Altitude Cold Volcano Lake.</title>
        <authorList>
            <person name="Villalobos A.S."/>
            <person name="Wiese J."/>
            <person name="Imhoff J.F."/>
            <person name="Dorador C."/>
            <person name="Keller A."/>
            <person name="Hentschel U."/>
        </authorList>
    </citation>
    <scope>NUCLEOTIDE SEQUENCE [LARGE SCALE GENOMIC DNA]</scope>
    <source>
        <strain evidence="6 7">DB165</strain>
    </source>
</reference>
<dbReference type="InterPro" id="IPR017871">
    <property type="entry name" value="ABC_transporter-like_CS"/>
</dbReference>
<dbReference type="RefSeq" id="WP_136642015.1">
    <property type="nucleotide sequence ID" value="NZ_QYRT01000014.1"/>
</dbReference>
<dbReference type="Gene3D" id="3.40.50.300">
    <property type="entry name" value="P-loop containing nucleotide triphosphate hydrolases"/>
    <property type="match status" value="2"/>
</dbReference>
<dbReference type="InterPro" id="IPR013563">
    <property type="entry name" value="Oligopep_ABC_C"/>
</dbReference>
<dbReference type="PANTHER" id="PTHR43776:SF7">
    <property type="entry name" value="D,D-DIPEPTIDE TRANSPORT ATP-BINDING PROTEIN DDPF-RELATED"/>
    <property type="match status" value="1"/>
</dbReference>
<accession>A0A4T2BZR7</accession>
<evidence type="ECO:0000313" key="6">
    <source>
        <dbReference type="EMBL" id="TIH36919.1"/>
    </source>
</evidence>
<dbReference type="Pfam" id="PF00005">
    <property type="entry name" value="ABC_tran"/>
    <property type="match status" value="2"/>
</dbReference>
<dbReference type="SUPFAM" id="SSF52540">
    <property type="entry name" value="P-loop containing nucleoside triphosphate hydrolases"/>
    <property type="match status" value="2"/>
</dbReference>
<dbReference type="PROSITE" id="PS00211">
    <property type="entry name" value="ABC_TRANSPORTER_1"/>
    <property type="match status" value="2"/>
</dbReference>
<protein>
    <submittedName>
        <fullName evidence="6">ABC transporter ATP-binding protein</fullName>
    </submittedName>
</protein>
<dbReference type="NCBIfam" id="TIGR01727">
    <property type="entry name" value="oligo_HPY"/>
    <property type="match status" value="1"/>
</dbReference>
<evidence type="ECO:0000256" key="2">
    <source>
        <dbReference type="ARBA" id="ARBA00022448"/>
    </source>
</evidence>
<feature type="domain" description="ABC transporter" evidence="5">
    <location>
        <begin position="308"/>
        <end position="572"/>
    </location>
</feature>
<evidence type="ECO:0000313" key="7">
    <source>
        <dbReference type="Proteomes" id="UP000306192"/>
    </source>
</evidence>
<dbReference type="AlphaFoldDB" id="A0A4T2BZR7"/>
<keyword evidence="4 6" id="KW-0067">ATP-binding</keyword>
<dbReference type="GO" id="GO:0015833">
    <property type="term" value="P:peptide transport"/>
    <property type="evidence" value="ECO:0007669"/>
    <property type="project" value="InterPro"/>
</dbReference>